<evidence type="ECO:0000313" key="9">
    <source>
        <dbReference type="Proteomes" id="UP001501920"/>
    </source>
</evidence>
<evidence type="ECO:0000256" key="3">
    <source>
        <dbReference type="ARBA" id="ARBA00022676"/>
    </source>
</evidence>
<proteinExistence type="inferred from homology"/>
<comment type="subcellular location">
    <subcellularLocation>
        <location evidence="1">Membrane</location>
        <topology evidence="1">Single-pass type II membrane protein</topology>
    </subcellularLocation>
</comment>
<dbReference type="GO" id="GO:0005975">
    <property type="term" value="P:carbohydrate metabolic process"/>
    <property type="evidence" value="ECO:0007669"/>
    <property type="project" value="InterPro"/>
</dbReference>
<reference evidence="8" key="2">
    <citation type="submission" date="2025-08" db="UniProtKB">
        <authorList>
            <consortium name="Ensembl"/>
        </authorList>
    </citation>
    <scope>IDENTIFICATION</scope>
</reference>
<dbReference type="STRING" id="42514.ENSPNAP00000018582"/>
<keyword evidence="3" id="KW-0328">Glycosyltransferase</keyword>
<keyword evidence="9" id="KW-1185">Reference proteome</keyword>
<dbReference type="Proteomes" id="UP001501920">
    <property type="component" value="Chromosome 16"/>
</dbReference>
<dbReference type="SUPFAM" id="SSF53448">
    <property type="entry name" value="Nucleotide-diphospho-sugar transferases"/>
    <property type="match status" value="1"/>
</dbReference>
<evidence type="ECO:0000256" key="4">
    <source>
        <dbReference type="ARBA" id="ARBA00022679"/>
    </source>
</evidence>
<keyword evidence="4" id="KW-0808">Transferase</keyword>
<keyword evidence="7" id="KW-0464">Manganese</keyword>
<dbReference type="GO" id="GO:0031982">
    <property type="term" value="C:vesicle"/>
    <property type="evidence" value="ECO:0007669"/>
    <property type="project" value="TreeGrafter"/>
</dbReference>
<dbReference type="Gene3D" id="3.90.550.10">
    <property type="entry name" value="Spore Coat Polysaccharide Biosynthesis Protein SpsA, Chain A"/>
    <property type="match status" value="1"/>
</dbReference>
<name>A0A3B4D2L8_PYGNA</name>
<comment type="similarity">
    <text evidence="2">Belongs to the glycosyltransferase 6 family.</text>
</comment>
<reference evidence="8" key="3">
    <citation type="submission" date="2025-09" db="UniProtKB">
        <authorList>
            <consortium name="Ensembl"/>
        </authorList>
    </citation>
    <scope>IDENTIFICATION</scope>
</reference>
<feature type="binding site" evidence="7">
    <location>
        <position position="170"/>
    </location>
    <ligand>
        <name>Mn(2+)</name>
        <dbReference type="ChEBI" id="CHEBI:29035"/>
    </ligand>
</feature>
<evidence type="ECO:0000256" key="2">
    <source>
        <dbReference type="ARBA" id="ARBA00010413"/>
    </source>
</evidence>
<evidence type="ECO:0000256" key="5">
    <source>
        <dbReference type="PIRSR" id="PIRSR605076-1"/>
    </source>
</evidence>
<sequence length="304" mass="35020">MLLLAMFFPDYLKGKRLAAVSTLMLSEVERREPALEGDELPVKTPWGAPLVWGDSESSAWRRDEFTHHDVRIGLAILAVGNYNHFLHHLISSAELHFLLNLYVTYYVLTDRPRELDPPPKLGPNRQLKVIPVAEMPGWDRLGLRRMALLASIIGERIHLEVDFVYSIDADQEFTNTVGSEILGKLTATLHPEFYGKPQHYYPYEKDPDSMAYVAEGEGDYYYTSEFYGGLCSEVLAMTRACSLLILQDQERDIKAQELEESYLNRYLVNRRPTCVLSPEYSWWESPQVPEVPTKRIHSINRKQK</sequence>
<dbReference type="InterPro" id="IPR005076">
    <property type="entry name" value="Glyco_trans_6"/>
</dbReference>
<dbReference type="OMA" id="GRQCEAY"/>
<dbReference type="GO" id="GO:0016758">
    <property type="term" value="F:hexosyltransferase activity"/>
    <property type="evidence" value="ECO:0007669"/>
    <property type="project" value="InterPro"/>
</dbReference>
<evidence type="ECO:0000256" key="1">
    <source>
        <dbReference type="ARBA" id="ARBA00004606"/>
    </source>
</evidence>
<dbReference type="PANTHER" id="PTHR10462">
    <property type="entry name" value="GLYCOSYLTRANSFERASE-RELATED"/>
    <property type="match status" value="1"/>
</dbReference>
<evidence type="ECO:0008006" key="10">
    <source>
        <dbReference type="Google" id="ProtNLM"/>
    </source>
</evidence>
<organism evidence="8 9">
    <name type="scientific">Pygocentrus nattereri</name>
    <name type="common">Red-bellied piranha</name>
    <dbReference type="NCBI Taxonomy" id="42514"/>
    <lineage>
        <taxon>Eukaryota</taxon>
        <taxon>Metazoa</taxon>
        <taxon>Chordata</taxon>
        <taxon>Craniata</taxon>
        <taxon>Vertebrata</taxon>
        <taxon>Euteleostomi</taxon>
        <taxon>Actinopterygii</taxon>
        <taxon>Neopterygii</taxon>
        <taxon>Teleostei</taxon>
        <taxon>Ostariophysi</taxon>
        <taxon>Characiformes</taxon>
        <taxon>Characoidei</taxon>
        <taxon>Pygocentrus</taxon>
    </lineage>
</organism>
<evidence type="ECO:0000256" key="7">
    <source>
        <dbReference type="PIRSR" id="PIRSR605076-3"/>
    </source>
</evidence>
<protein>
    <recommendedName>
        <fullName evidence="10">ABO, alpha 1-3-N-acetylgalactosaminyltransferase and alpha 1-3-galactosyltransferase</fullName>
    </recommendedName>
</protein>
<evidence type="ECO:0000313" key="8">
    <source>
        <dbReference type="Ensembl" id="ENSPNAP00000018582.2"/>
    </source>
</evidence>
<dbReference type="GeneTree" id="ENSGT00950000182858"/>
<dbReference type="AlphaFoldDB" id="A0A3B4D2L8"/>
<feature type="binding site" evidence="7">
    <location>
        <position position="168"/>
    </location>
    <ligand>
        <name>Mn(2+)</name>
        <dbReference type="ChEBI" id="CHEBI:29035"/>
    </ligand>
</feature>
<feature type="binding site" evidence="6">
    <location>
        <position position="260"/>
    </location>
    <ligand>
        <name>an alpha-L-fucosyl-(1-&gt;2)-beta-D-galactosyl derivative</name>
        <dbReference type="ChEBI" id="CHEBI:140327"/>
    </ligand>
</feature>
<dbReference type="PANTHER" id="PTHR10462:SF51">
    <property type="entry name" value="GLOBOSIDE ALPHA-1,3-N-ACETYLGALACTOSAMINYLTRANSFERASE 1-LIKE"/>
    <property type="match status" value="1"/>
</dbReference>
<accession>A0A3B4D2L8</accession>
<comment type="cofactor">
    <cofactor evidence="7">
        <name>Mn(2+)</name>
        <dbReference type="ChEBI" id="CHEBI:29035"/>
    </cofactor>
    <text evidence="7">Binds 1 Mn(2+) ion per subunit.</text>
</comment>
<feature type="binding site" evidence="6">
    <location>
        <position position="190"/>
    </location>
    <ligand>
        <name>an alpha-L-fucosyl-(1-&gt;2)-beta-D-galactosyl derivative</name>
        <dbReference type="ChEBI" id="CHEBI:140327"/>
    </ligand>
</feature>
<dbReference type="GO" id="GO:0046872">
    <property type="term" value="F:metal ion binding"/>
    <property type="evidence" value="ECO:0007669"/>
    <property type="project" value="UniProtKB-KW"/>
</dbReference>
<dbReference type="Pfam" id="PF03414">
    <property type="entry name" value="Glyco_transf_6"/>
    <property type="match status" value="1"/>
</dbReference>
<dbReference type="InterPro" id="IPR029044">
    <property type="entry name" value="Nucleotide-diphossugar_trans"/>
</dbReference>
<feature type="binding site" evidence="6">
    <location>
        <begin position="168"/>
        <end position="170"/>
    </location>
    <ligand>
        <name>UDP-N-acetyl-alpha-D-galactosamine</name>
        <dbReference type="ChEBI" id="CHEBI:67138"/>
    </ligand>
</feature>
<dbReference type="GO" id="GO:0005794">
    <property type="term" value="C:Golgi apparatus"/>
    <property type="evidence" value="ECO:0007669"/>
    <property type="project" value="TreeGrafter"/>
</dbReference>
<reference evidence="8 9" key="1">
    <citation type="submission" date="2020-10" db="EMBL/GenBank/DDBJ databases">
        <title>Pygocentrus nattereri (red-bellied piranha) genome, fPygNat1, primary haplotype.</title>
        <authorList>
            <person name="Myers G."/>
            <person name="Meyer A."/>
            <person name="Karagic N."/>
            <person name="Pippel M."/>
            <person name="Winkler S."/>
            <person name="Tracey A."/>
            <person name="Wood J."/>
            <person name="Formenti G."/>
            <person name="Howe K."/>
            <person name="Fedrigo O."/>
            <person name="Jarvis E.D."/>
        </authorList>
    </citation>
    <scope>NUCLEOTIDE SEQUENCE [LARGE SCALE GENOMIC DNA]</scope>
</reference>
<feature type="active site" description="Nucleophile" evidence="5">
    <location>
        <position position="260"/>
    </location>
</feature>
<dbReference type="Ensembl" id="ENSPNAT00000027854.2">
    <property type="protein sequence ID" value="ENSPNAP00000018582.2"/>
    <property type="gene ID" value="ENSPNAG00000025009.2"/>
</dbReference>
<keyword evidence="7" id="KW-0479">Metal-binding</keyword>
<feature type="binding site" evidence="6">
    <location>
        <position position="82"/>
    </location>
    <ligand>
        <name>UDP-N-acetyl-alpha-D-galactosamine</name>
        <dbReference type="ChEBI" id="CHEBI:67138"/>
    </ligand>
</feature>
<evidence type="ECO:0000256" key="6">
    <source>
        <dbReference type="PIRSR" id="PIRSR605076-2"/>
    </source>
</evidence>
<dbReference type="GO" id="GO:0016020">
    <property type="term" value="C:membrane"/>
    <property type="evidence" value="ECO:0007669"/>
    <property type="project" value="UniProtKB-SubCell"/>
</dbReference>